<keyword evidence="1" id="KW-0812">Transmembrane</keyword>
<dbReference type="PANTHER" id="PTHR40278">
    <property type="entry name" value="DNA UTILIZATION PROTEIN HOFN"/>
    <property type="match status" value="1"/>
</dbReference>
<dbReference type="Pfam" id="PF05137">
    <property type="entry name" value="PilN"/>
    <property type="match status" value="1"/>
</dbReference>
<gene>
    <name evidence="2" type="ORF">UFOPK1446_00208</name>
    <name evidence="3" type="ORF">UFOPK1939_00299</name>
</gene>
<dbReference type="PANTHER" id="PTHR40278:SF1">
    <property type="entry name" value="DNA UTILIZATION PROTEIN HOFN"/>
    <property type="match status" value="1"/>
</dbReference>
<name>A0A6J6BFE8_9ZZZZ</name>
<dbReference type="AlphaFoldDB" id="A0A6J6BFE8"/>
<feature type="transmembrane region" description="Helical" evidence="1">
    <location>
        <begin position="39"/>
        <end position="60"/>
    </location>
</feature>
<proteinExistence type="predicted"/>
<evidence type="ECO:0000313" key="2">
    <source>
        <dbReference type="EMBL" id="CAB4537129.1"/>
    </source>
</evidence>
<dbReference type="EMBL" id="CAEZSO010000025">
    <property type="protein sequence ID" value="CAB4537129.1"/>
    <property type="molecule type" value="Genomic_DNA"/>
</dbReference>
<dbReference type="EMBL" id="CAEZVF010000027">
    <property type="protein sequence ID" value="CAB4617383.1"/>
    <property type="molecule type" value="Genomic_DNA"/>
</dbReference>
<sequence>MSTLTKSREEAAQTVLIPRVNLLPPEIAEATRFDQMKRIMAASIVGVFGVVILAAVVASFQVSAAQSELADAQATGTSLQNQVSQFTDVPKVFAEVQSAQAQLSSAMGNEVRWSTYLGDLSLTIPRNVGLTSMTIRQDPTAPVTSALGATGIATVSFEGQASSSKSVATFLDSLAKQKGYIDPYFTNATKSTGADAKNLVTFSASVTVTDEAKSGRFTQKASK</sequence>
<reference evidence="2" key="1">
    <citation type="submission" date="2020-05" db="EMBL/GenBank/DDBJ databases">
        <authorList>
            <person name="Chiriac C."/>
            <person name="Salcher M."/>
            <person name="Ghai R."/>
            <person name="Kavagutti S V."/>
        </authorList>
    </citation>
    <scope>NUCLEOTIDE SEQUENCE</scope>
</reference>
<protein>
    <submittedName>
        <fullName evidence="2">Unannotated protein</fullName>
    </submittedName>
</protein>
<dbReference type="InterPro" id="IPR007813">
    <property type="entry name" value="PilN"/>
</dbReference>
<evidence type="ECO:0000313" key="3">
    <source>
        <dbReference type="EMBL" id="CAB4617383.1"/>
    </source>
</evidence>
<organism evidence="2">
    <name type="scientific">freshwater metagenome</name>
    <dbReference type="NCBI Taxonomy" id="449393"/>
    <lineage>
        <taxon>unclassified sequences</taxon>
        <taxon>metagenomes</taxon>
        <taxon>ecological metagenomes</taxon>
    </lineage>
</organism>
<dbReference type="InterPro" id="IPR052534">
    <property type="entry name" value="Extracell_DNA_Util/SecSys_Comp"/>
</dbReference>
<keyword evidence="1" id="KW-0472">Membrane</keyword>
<evidence type="ECO:0000256" key="1">
    <source>
        <dbReference type="SAM" id="Phobius"/>
    </source>
</evidence>
<keyword evidence="1" id="KW-1133">Transmembrane helix</keyword>
<accession>A0A6J6BFE8</accession>